<dbReference type="Pfam" id="PF25917">
    <property type="entry name" value="BSH_RND"/>
    <property type="match status" value="1"/>
</dbReference>
<dbReference type="SUPFAM" id="SSF111369">
    <property type="entry name" value="HlyD-like secretion proteins"/>
    <property type="match status" value="1"/>
</dbReference>
<dbReference type="PANTHER" id="PTHR30158">
    <property type="entry name" value="ACRA/E-RELATED COMPONENT OF DRUG EFFLUX TRANSPORTER"/>
    <property type="match status" value="1"/>
</dbReference>
<feature type="domain" description="Multidrug resistance protein MdtA-like C-terminal permuted SH3" evidence="8">
    <location>
        <begin position="311"/>
        <end position="372"/>
    </location>
</feature>
<reference evidence="9 10" key="1">
    <citation type="submission" date="2023-07" db="EMBL/GenBank/DDBJ databases">
        <title>Sorghum-associated microbial communities from plants grown in Nebraska, USA.</title>
        <authorList>
            <person name="Schachtman D."/>
        </authorList>
    </citation>
    <scope>NUCLEOTIDE SEQUENCE [LARGE SCALE GENOMIC DNA]</scope>
    <source>
        <strain evidence="9 10">BE240</strain>
    </source>
</reference>
<evidence type="ECO:0000259" key="8">
    <source>
        <dbReference type="Pfam" id="PF25967"/>
    </source>
</evidence>
<dbReference type="Pfam" id="PF25944">
    <property type="entry name" value="Beta-barrel_RND"/>
    <property type="match status" value="1"/>
</dbReference>
<dbReference type="Gene3D" id="2.40.30.170">
    <property type="match status" value="1"/>
</dbReference>
<accession>A0ABU1V963</accession>
<dbReference type="EMBL" id="JAVDWE010000003">
    <property type="protein sequence ID" value="MDR7093863.1"/>
    <property type="molecule type" value="Genomic_DNA"/>
</dbReference>
<feature type="region of interest" description="Disordered" evidence="4">
    <location>
        <begin position="393"/>
        <end position="412"/>
    </location>
</feature>
<evidence type="ECO:0000256" key="1">
    <source>
        <dbReference type="ARBA" id="ARBA00004196"/>
    </source>
</evidence>
<evidence type="ECO:0000259" key="6">
    <source>
        <dbReference type="Pfam" id="PF25917"/>
    </source>
</evidence>
<dbReference type="Pfam" id="PF25876">
    <property type="entry name" value="HH_MFP_RND"/>
    <property type="match status" value="1"/>
</dbReference>
<dbReference type="InterPro" id="IPR058624">
    <property type="entry name" value="MdtA-like_HH"/>
</dbReference>
<proteinExistence type="inferred from homology"/>
<feature type="domain" description="Multidrug resistance protein MdtA-like barrel-sandwich hybrid" evidence="6">
    <location>
        <begin position="70"/>
        <end position="211"/>
    </location>
</feature>
<gene>
    <name evidence="9" type="ORF">J2X09_001595</name>
</gene>
<evidence type="ECO:0000313" key="9">
    <source>
        <dbReference type="EMBL" id="MDR7093863.1"/>
    </source>
</evidence>
<evidence type="ECO:0000256" key="2">
    <source>
        <dbReference type="ARBA" id="ARBA00009477"/>
    </source>
</evidence>
<dbReference type="InterPro" id="IPR006143">
    <property type="entry name" value="RND_pump_MFP"/>
</dbReference>
<dbReference type="InterPro" id="IPR058627">
    <property type="entry name" value="MdtA-like_C"/>
</dbReference>
<keyword evidence="3" id="KW-0175">Coiled coil</keyword>
<dbReference type="NCBIfam" id="TIGR01730">
    <property type="entry name" value="RND_mfp"/>
    <property type="match status" value="1"/>
</dbReference>
<dbReference type="Gene3D" id="2.40.50.100">
    <property type="match status" value="1"/>
</dbReference>
<protein>
    <submittedName>
        <fullName evidence="9">Membrane fusion protein (Multidrug efflux system)</fullName>
    </submittedName>
</protein>
<sequence>MPLTTPVTSRLPRLLAGGLLVAAVLALVACGDKKTPAAAPAAPPVGYLAVVLQTQGLHTELAGRTRASQSAEVRPQVSGILQKRLFTEGAMVKAGQPLYQIDSRTLEASVKSAEAALARARATAQTARTNAERNAELVKIDAISRQVFDESQAQVAQSAADVAVAQAALENARINLQYSRITAPISGQTELSVVLPGALVTANQAQALTTISQLDPIHVDITQSSSELLELRRQWQAGVFGKVESSGAPVRLALEDGSQYPHAGKLQFTGATVSQTTGAITLRAVFPNPDRLLMPGMYVRAQLATGESSEAIVLPQQAVQRDPAGKPSVQIINAENKIEKRPIRLGQALGSQWLVLEGLKAGDRVMVDGFQKARVGQAVTPVAMRMNGNRVVEDKPATPAGQAPAASAAPKP</sequence>
<comment type="similarity">
    <text evidence="2">Belongs to the membrane fusion protein (MFP) (TC 8.A.1) family.</text>
</comment>
<comment type="subcellular location">
    <subcellularLocation>
        <location evidence="1">Cell envelope</location>
    </subcellularLocation>
</comment>
<evidence type="ECO:0000256" key="3">
    <source>
        <dbReference type="SAM" id="Coils"/>
    </source>
</evidence>
<evidence type="ECO:0000313" key="10">
    <source>
        <dbReference type="Proteomes" id="UP001265550"/>
    </source>
</evidence>
<evidence type="ECO:0000259" key="5">
    <source>
        <dbReference type="Pfam" id="PF25876"/>
    </source>
</evidence>
<feature type="domain" description="Multidrug resistance protein MdtA-like beta-barrel" evidence="7">
    <location>
        <begin position="216"/>
        <end position="305"/>
    </location>
</feature>
<evidence type="ECO:0000259" key="7">
    <source>
        <dbReference type="Pfam" id="PF25944"/>
    </source>
</evidence>
<dbReference type="PANTHER" id="PTHR30158:SF3">
    <property type="entry name" value="MULTIDRUG EFFLUX PUMP SUBUNIT ACRA-RELATED"/>
    <property type="match status" value="1"/>
</dbReference>
<name>A0ABU1V963_9BURK</name>
<comment type="caution">
    <text evidence="9">The sequence shown here is derived from an EMBL/GenBank/DDBJ whole genome shotgun (WGS) entry which is preliminary data.</text>
</comment>
<keyword evidence="10" id="KW-1185">Reference proteome</keyword>
<feature type="compositionally biased region" description="Low complexity" evidence="4">
    <location>
        <begin position="397"/>
        <end position="412"/>
    </location>
</feature>
<dbReference type="Gene3D" id="1.10.287.470">
    <property type="entry name" value="Helix hairpin bin"/>
    <property type="match status" value="1"/>
</dbReference>
<dbReference type="Proteomes" id="UP001265550">
    <property type="component" value="Unassembled WGS sequence"/>
</dbReference>
<dbReference type="InterPro" id="IPR058625">
    <property type="entry name" value="MdtA-like_BSH"/>
</dbReference>
<dbReference type="Pfam" id="PF25967">
    <property type="entry name" value="RND-MFP_C"/>
    <property type="match status" value="1"/>
</dbReference>
<feature type="coiled-coil region" evidence="3">
    <location>
        <begin position="103"/>
        <end position="130"/>
    </location>
</feature>
<evidence type="ECO:0000256" key="4">
    <source>
        <dbReference type="SAM" id="MobiDB-lite"/>
    </source>
</evidence>
<dbReference type="Gene3D" id="2.40.420.20">
    <property type="match status" value="1"/>
</dbReference>
<feature type="domain" description="Multidrug resistance protein MdtA-like alpha-helical hairpin" evidence="5">
    <location>
        <begin position="111"/>
        <end position="179"/>
    </location>
</feature>
<dbReference type="InterPro" id="IPR058626">
    <property type="entry name" value="MdtA-like_b-barrel"/>
</dbReference>
<dbReference type="RefSeq" id="WP_204732273.1">
    <property type="nucleotide sequence ID" value="NZ_JAVDWE010000003.1"/>
</dbReference>
<organism evidence="9 10">
    <name type="scientific">Hydrogenophaga laconesensis</name>
    <dbReference type="NCBI Taxonomy" id="1805971"/>
    <lineage>
        <taxon>Bacteria</taxon>
        <taxon>Pseudomonadati</taxon>
        <taxon>Pseudomonadota</taxon>
        <taxon>Betaproteobacteria</taxon>
        <taxon>Burkholderiales</taxon>
        <taxon>Comamonadaceae</taxon>
        <taxon>Hydrogenophaga</taxon>
    </lineage>
</organism>